<dbReference type="InterPro" id="IPR011009">
    <property type="entry name" value="Kinase-like_dom_sf"/>
</dbReference>
<accession>A0A9W9Z1W5</accession>
<protein>
    <submittedName>
        <fullName evidence="3">Uncharacterized protein</fullName>
    </submittedName>
</protein>
<dbReference type="SUPFAM" id="SSF56112">
    <property type="entry name" value="Protein kinase-like (PK-like)"/>
    <property type="match status" value="1"/>
</dbReference>
<dbReference type="OrthoDB" id="4062651at2759"/>
<keyword evidence="2" id="KW-0812">Transmembrane</keyword>
<dbReference type="AlphaFoldDB" id="A0A9W9Z1W5"/>
<evidence type="ECO:0000313" key="3">
    <source>
        <dbReference type="EMBL" id="KAJ7373681.1"/>
    </source>
</evidence>
<reference evidence="3" key="1">
    <citation type="submission" date="2023-01" db="EMBL/GenBank/DDBJ databases">
        <title>Genome assembly of the deep-sea coral Lophelia pertusa.</title>
        <authorList>
            <person name="Herrera S."/>
            <person name="Cordes E."/>
        </authorList>
    </citation>
    <scope>NUCLEOTIDE SEQUENCE</scope>
    <source>
        <strain evidence="3">USNM1676648</strain>
        <tissue evidence="3">Polyp</tissue>
    </source>
</reference>
<feature type="transmembrane region" description="Helical" evidence="2">
    <location>
        <begin position="49"/>
        <end position="69"/>
    </location>
</feature>
<dbReference type="Gene3D" id="3.30.200.20">
    <property type="entry name" value="Phosphorylase Kinase, domain 1"/>
    <property type="match status" value="1"/>
</dbReference>
<evidence type="ECO:0000313" key="4">
    <source>
        <dbReference type="Proteomes" id="UP001163046"/>
    </source>
</evidence>
<keyword evidence="2" id="KW-1133">Transmembrane helix</keyword>
<dbReference type="Proteomes" id="UP001163046">
    <property type="component" value="Unassembled WGS sequence"/>
</dbReference>
<name>A0A9W9Z1W5_9CNID</name>
<evidence type="ECO:0000256" key="1">
    <source>
        <dbReference type="SAM" id="MobiDB-lite"/>
    </source>
</evidence>
<proteinExistence type="predicted"/>
<evidence type="ECO:0000256" key="2">
    <source>
        <dbReference type="SAM" id="Phobius"/>
    </source>
</evidence>
<sequence length="156" mass="17507">MEQTFYCGKLWKGDGGEYSCEAHNRPGIVVRSTVKITVKDSNARPAVEWYYIVGPMSACIVIFVIGWYIRKCRRAALGKRKDIEMELRNIEVDKWEICASLTVILLQEVIGKGTFGAVWRALLSQPDGKPGNRTVATKCFTPTSGEDGKKMSDERN</sequence>
<gene>
    <name evidence="3" type="ORF">OS493_011290</name>
</gene>
<dbReference type="EMBL" id="MU826830">
    <property type="protein sequence ID" value="KAJ7373681.1"/>
    <property type="molecule type" value="Genomic_DNA"/>
</dbReference>
<keyword evidence="4" id="KW-1185">Reference proteome</keyword>
<comment type="caution">
    <text evidence="3">The sequence shown here is derived from an EMBL/GenBank/DDBJ whole genome shotgun (WGS) entry which is preliminary data.</text>
</comment>
<organism evidence="3 4">
    <name type="scientific">Desmophyllum pertusum</name>
    <dbReference type="NCBI Taxonomy" id="174260"/>
    <lineage>
        <taxon>Eukaryota</taxon>
        <taxon>Metazoa</taxon>
        <taxon>Cnidaria</taxon>
        <taxon>Anthozoa</taxon>
        <taxon>Hexacorallia</taxon>
        <taxon>Scleractinia</taxon>
        <taxon>Caryophylliina</taxon>
        <taxon>Caryophylliidae</taxon>
        <taxon>Desmophyllum</taxon>
    </lineage>
</organism>
<keyword evidence="2" id="KW-0472">Membrane</keyword>
<feature type="compositionally biased region" description="Basic and acidic residues" evidence="1">
    <location>
        <begin position="146"/>
        <end position="156"/>
    </location>
</feature>
<feature type="region of interest" description="Disordered" evidence="1">
    <location>
        <begin position="129"/>
        <end position="156"/>
    </location>
</feature>